<dbReference type="RefSeq" id="WP_165601871.1">
    <property type="nucleotide sequence ID" value="NZ_FRBM01000008.1"/>
</dbReference>
<dbReference type="Proteomes" id="UP000184069">
    <property type="component" value="Unassembled WGS sequence"/>
</dbReference>
<proteinExistence type="predicted"/>
<name>A0A1M7FAT3_9FLAO</name>
<reference evidence="1 2" key="1">
    <citation type="submission" date="2016-11" db="EMBL/GenBank/DDBJ databases">
        <authorList>
            <person name="Jaros S."/>
            <person name="Januszkiewicz K."/>
            <person name="Wedrychowicz H."/>
        </authorList>
    </citation>
    <scope>NUCLEOTIDE SEQUENCE [LARGE SCALE GENOMIC DNA]</scope>
    <source>
        <strain evidence="1 2">DSM 27621</strain>
    </source>
</reference>
<evidence type="ECO:0000313" key="1">
    <source>
        <dbReference type="EMBL" id="SHM01065.1"/>
    </source>
</evidence>
<dbReference type="EMBL" id="FRBM01000008">
    <property type="protein sequence ID" value="SHM01065.1"/>
    <property type="molecule type" value="Genomic_DNA"/>
</dbReference>
<gene>
    <name evidence="1" type="ORF">SAMN05444407_108162</name>
</gene>
<protein>
    <submittedName>
        <fullName evidence="1">Uncharacterized protein</fullName>
    </submittedName>
</protein>
<organism evidence="1 2">
    <name type="scientific">Chryseobacterium contaminans</name>
    <dbReference type="NCBI Taxonomy" id="1423959"/>
    <lineage>
        <taxon>Bacteria</taxon>
        <taxon>Pseudomonadati</taxon>
        <taxon>Bacteroidota</taxon>
        <taxon>Flavobacteriia</taxon>
        <taxon>Flavobacteriales</taxon>
        <taxon>Weeksellaceae</taxon>
        <taxon>Chryseobacterium group</taxon>
        <taxon>Chryseobacterium</taxon>
    </lineage>
</organism>
<sequence>MIPEVDNKMTVSNSGKYYLETFKDSYYMILKSFYSNGNIKRKGINTLSE</sequence>
<dbReference type="AlphaFoldDB" id="A0A1M7FAT3"/>
<evidence type="ECO:0000313" key="2">
    <source>
        <dbReference type="Proteomes" id="UP000184069"/>
    </source>
</evidence>
<accession>A0A1M7FAT3</accession>